<dbReference type="InterPro" id="IPR018060">
    <property type="entry name" value="HTH_AraC"/>
</dbReference>
<dbReference type="InterPro" id="IPR011051">
    <property type="entry name" value="RmlC_Cupin_sf"/>
</dbReference>
<dbReference type="Gene3D" id="1.10.10.60">
    <property type="entry name" value="Homeodomain-like"/>
    <property type="match status" value="1"/>
</dbReference>
<dbReference type="EMBL" id="WBJX01000001">
    <property type="protein sequence ID" value="KAB1639521.1"/>
    <property type="molecule type" value="Genomic_DNA"/>
</dbReference>
<proteinExistence type="predicted"/>
<dbReference type="FunFam" id="1.10.10.60:FF:000132">
    <property type="entry name" value="AraC family transcriptional regulator"/>
    <property type="match status" value="1"/>
</dbReference>
<name>A0A7J5B788_9MICO</name>
<comment type="caution">
    <text evidence="8">The sequence shown here is derived from an EMBL/GenBank/DDBJ whole genome shotgun (WGS) entry which is preliminary data.</text>
</comment>
<evidence type="ECO:0000259" key="7">
    <source>
        <dbReference type="PROSITE" id="PS01124"/>
    </source>
</evidence>
<dbReference type="PROSITE" id="PS01124">
    <property type="entry name" value="HTH_ARAC_FAMILY_2"/>
    <property type="match status" value="1"/>
</dbReference>
<evidence type="ECO:0000313" key="8">
    <source>
        <dbReference type="EMBL" id="KAB1639521.1"/>
    </source>
</evidence>
<dbReference type="PANTHER" id="PTHR11019:SF199">
    <property type="entry name" value="HTH-TYPE TRANSCRIPTIONAL REGULATOR NIMR"/>
    <property type="match status" value="1"/>
</dbReference>
<dbReference type="GO" id="GO:0003700">
    <property type="term" value="F:DNA-binding transcription factor activity"/>
    <property type="evidence" value="ECO:0007669"/>
    <property type="project" value="InterPro"/>
</dbReference>
<dbReference type="InterPro" id="IPR009057">
    <property type="entry name" value="Homeodomain-like_sf"/>
</dbReference>
<keyword evidence="3" id="KW-0238">DNA-binding</keyword>
<evidence type="ECO:0000256" key="6">
    <source>
        <dbReference type="ARBA" id="ARBA00079449"/>
    </source>
</evidence>
<keyword evidence="9" id="KW-1185">Reference proteome</keyword>
<protein>
    <recommendedName>
        <fullName evidence="5">HTH-type transcriptional regulator RipA</fullName>
    </recommendedName>
    <alternativeName>
        <fullName evidence="6">Repressor of iron proteins A</fullName>
    </alternativeName>
</protein>
<dbReference type="GO" id="GO:0043565">
    <property type="term" value="F:sequence-specific DNA binding"/>
    <property type="evidence" value="ECO:0007669"/>
    <property type="project" value="InterPro"/>
</dbReference>
<evidence type="ECO:0000256" key="4">
    <source>
        <dbReference type="ARBA" id="ARBA00023163"/>
    </source>
</evidence>
<dbReference type="SUPFAM" id="SSF46689">
    <property type="entry name" value="Homeodomain-like"/>
    <property type="match status" value="1"/>
</dbReference>
<gene>
    <name evidence="8" type="ORF">F8O03_04080</name>
</gene>
<evidence type="ECO:0000256" key="2">
    <source>
        <dbReference type="ARBA" id="ARBA00023015"/>
    </source>
</evidence>
<dbReference type="SUPFAM" id="SSF51182">
    <property type="entry name" value="RmlC-like cupins"/>
    <property type="match status" value="1"/>
</dbReference>
<dbReference type="InterPro" id="IPR014710">
    <property type="entry name" value="RmlC-like_jellyroll"/>
</dbReference>
<dbReference type="AlphaFoldDB" id="A0A7J5B788"/>
<evidence type="ECO:0000313" key="9">
    <source>
        <dbReference type="Proteomes" id="UP000490386"/>
    </source>
</evidence>
<sequence length="273" mass="30724">MRTAGLPPTWQRDSNTAVIEPDVSPPLALLPAARTLPRQEQGHAVQWEPHSHPVSQLLSVQRGIMKLVVERSIWVVPPHFAVWVPAGIVHTSRISADCEFQATFFSERESFLRPRDAYGVTVTPLLQELLSRLQAADLTQMQRRNIERVLFDNLTPTSHDLRVRMPRDQRILPIADVLSADPGDRRSLDEWAASLEVSSKTLARIFQNETGVSFHSWRQLVRVQSALEQLSHGQSVALVARSLGYAQTSTFIDAFRRVLAMTPGQYRAHALMS</sequence>
<evidence type="ECO:0000256" key="5">
    <source>
        <dbReference type="ARBA" id="ARBA00074140"/>
    </source>
</evidence>
<keyword evidence="4" id="KW-0804">Transcription</keyword>
<dbReference type="SMART" id="SM00342">
    <property type="entry name" value="HTH_ARAC"/>
    <property type="match status" value="1"/>
</dbReference>
<keyword evidence="1" id="KW-0678">Repressor</keyword>
<dbReference type="Proteomes" id="UP000490386">
    <property type="component" value="Unassembled WGS sequence"/>
</dbReference>
<dbReference type="Gene3D" id="2.60.120.10">
    <property type="entry name" value="Jelly Rolls"/>
    <property type="match status" value="1"/>
</dbReference>
<reference evidence="8 9" key="1">
    <citation type="submission" date="2019-09" db="EMBL/GenBank/DDBJ databases">
        <title>Phylogeny of genus Pseudoclavibacter and closely related genus.</title>
        <authorList>
            <person name="Li Y."/>
        </authorList>
    </citation>
    <scope>NUCLEOTIDE SEQUENCE [LARGE SCALE GENOMIC DNA]</scope>
    <source>
        <strain evidence="8 9">THG-MD12</strain>
    </source>
</reference>
<dbReference type="OrthoDB" id="2039152at2"/>
<dbReference type="Pfam" id="PF12833">
    <property type="entry name" value="HTH_18"/>
    <property type="match status" value="1"/>
</dbReference>
<evidence type="ECO:0000256" key="3">
    <source>
        <dbReference type="ARBA" id="ARBA00023125"/>
    </source>
</evidence>
<organism evidence="8 9">
    <name type="scientific">Pseudoclavibacter terrae</name>
    <dbReference type="NCBI Taxonomy" id="1530195"/>
    <lineage>
        <taxon>Bacteria</taxon>
        <taxon>Bacillati</taxon>
        <taxon>Actinomycetota</taxon>
        <taxon>Actinomycetes</taxon>
        <taxon>Micrococcales</taxon>
        <taxon>Microbacteriaceae</taxon>
        <taxon>Pseudoclavibacter</taxon>
    </lineage>
</organism>
<keyword evidence="2" id="KW-0805">Transcription regulation</keyword>
<dbReference type="PANTHER" id="PTHR11019">
    <property type="entry name" value="HTH-TYPE TRANSCRIPTIONAL REGULATOR NIMR"/>
    <property type="match status" value="1"/>
</dbReference>
<feature type="domain" description="HTH araC/xylS-type" evidence="7">
    <location>
        <begin position="172"/>
        <end position="269"/>
    </location>
</feature>
<evidence type="ECO:0000256" key="1">
    <source>
        <dbReference type="ARBA" id="ARBA00022491"/>
    </source>
</evidence>
<accession>A0A7J5B788</accession>